<dbReference type="Proteomes" id="UP001617669">
    <property type="component" value="Unassembled WGS sequence"/>
</dbReference>
<evidence type="ECO:0000256" key="1">
    <source>
        <dbReference type="SAM" id="SignalP"/>
    </source>
</evidence>
<accession>A0ABW8GHN3</accession>
<evidence type="ECO:0000313" key="2">
    <source>
        <dbReference type="EMBL" id="MFJ5444884.1"/>
    </source>
</evidence>
<organism evidence="2 3">
    <name type="scientific">Methylobacillus methanolivorans</name>
    <dbReference type="NCBI Taxonomy" id="1848927"/>
    <lineage>
        <taxon>Bacteria</taxon>
        <taxon>Pseudomonadati</taxon>
        <taxon>Pseudomonadota</taxon>
        <taxon>Betaproteobacteria</taxon>
        <taxon>Nitrosomonadales</taxon>
        <taxon>Methylophilaceae</taxon>
        <taxon>Methylobacillus</taxon>
    </lineage>
</organism>
<sequence>MRANIIILVIGLGFPLLNAMAGGADCESEAGKQQADILVQWCRNVSPATHPPCHAANRCSLIIDEIKRGCAFLQHEEHVPYYCQLTYTHEPETTTPE</sequence>
<feature type="chain" id="PRO_5046677542" evidence="1">
    <location>
        <begin position="22"/>
        <end position="97"/>
    </location>
</feature>
<proteinExistence type="predicted"/>
<keyword evidence="3" id="KW-1185">Reference proteome</keyword>
<dbReference type="RefSeq" id="WP_400878323.1">
    <property type="nucleotide sequence ID" value="NZ_JBIWXY010000001.1"/>
</dbReference>
<keyword evidence="1" id="KW-0732">Signal</keyword>
<dbReference type="EMBL" id="JBIWXY010000001">
    <property type="protein sequence ID" value="MFJ5444884.1"/>
    <property type="molecule type" value="Genomic_DNA"/>
</dbReference>
<evidence type="ECO:0000313" key="3">
    <source>
        <dbReference type="Proteomes" id="UP001617669"/>
    </source>
</evidence>
<protein>
    <submittedName>
        <fullName evidence="2">Uncharacterized protein</fullName>
    </submittedName>
</protein>
<name>A0ABW8GHN3_9PROT</name>
<gene>
    <name evidence="2" type="ORF">ACIKP9_01430</name>
</gene>
<comment type="caution">
    <text evidence="2">The sequence shown here is derived from an EMBL/GenBank/DDBJ whole genome shotgun (WGS) entry which is preliminary data.</text>
</comment>
<feature type="signal peptide" evidence="1">
    <location>
        <begin position="1"/>
        <end position="21"/>
    </location>
</feature>
<reference evidence="2 3" key="1">
    <citation type="submission" date="2024-11" db="EMBL/GenBank/DDBJ databases">
        <authorList>
            <person name="Kaparullina E.N."/>
            <person name="Delegan Y.A."/>
            <person name="Doronina N.V."/>
        </authorList>
    </citation>
    <scope>NUCLEOTIDE SEQUENCE [LARGE SCALE GENOMIC DNA]</scope>
    <source>
        <strain evidence="2 3">7sh_L</strain>
    </source>
</reference>